<dbReference type="Proteomes" id="UP001261624">
    <property type="component" value="Unassembled WGS sequence"/>
</dbReference>
<dbReference type="Gene3D" id="3.40.50.300">
    <property type="entry name" value="P-loop containing nucleotide triphosphate hydrolases"/>
    <property type="match status" value="1"/>
</dbReference>
<gene>
    <name evidence="5" type="ORF">RM549_16425</name>
</gene>
<dbReference type="RefSeq" id="WP_311686781.1">
    <property type="nucleotide sequence ID" value="NZ_JAVRHM010000024.1"/>
</dbReference>
<evidence type="ECO:0000259" key="4">
    <source>
        <dbReference type="SMART" id="SM00382"/>
    </source>
</evidence>
<evidence type="ECO:0000313" key="5">
    <source>
        <dbReference type="EMBL" id="MDT0691383.1"/>
    </source>
</evidence>
<proteinExistence type="inferred from homology"/>
<dbReference type="Pfam" id="PF00004">
    <property type="entry name" value="AAA"/>
    <property type="match status" value="1"/>
</dbReference>
<dbReference type="InterPro" id="IPR003593">
    <property type="entry name" value="AAA+_ATPase"/>
</dbReference>
<evidence type="ECO:0000256" key="3">
    <source>
        <dbReference type="ARBA" id="ARBA00022840"/>
    </source>
</evidence>
<dbReference type="GO" id="GO:0005524">
    <property type="term" value="F:ATP binding"/>
    <property type="evidence" value="ECO:0007669"/>
    <property type="project" value="UniProtKB-KW"/>
</dbReference>
<dbReference type="InterPro" id="IPR003959">
    <property type="entry name" value="ATPase_AAA_core"/>
</dbReference>
<reference evidence="5 6" key="1">
    <citation type="submission" date="2023-09" db="EMBL/GenBank/DDBJ databases">
        <authorList>
            <person name="Rey-Velasco X."/>
        </authorList>
    </citation>
    <scope>NUCLEOTIDE SEQUENCE [LARGE SCALE GENOMIC DNA]</scope>
    <source>
        <strain evidence="5 6">F188</strain>
    </source>
</reference>
<protein>
    <submittedName>
        <fullName evidence="5">ATP-binding protein</fullName>
    </submittedName>
</protein>
<keyword evidence="2" id="KW-0547">Nucleotide-binding</keyword>
<organism evidence="5 6">
    <name type="scientific">Autumnicola patrickiae</name>
    <dbReference type="NCBI Taxonomy" id="3075591"/>
    <lineage>
        <taxon>Bacteria</taxon>
        <taxon>Pseudomonadati</taxon>
        <taxon>Bacteroidota</taxon>
        <taxon>Flavobacteriia</taxon>
        <taxon>Flavobacteriales</taxon>
        <taxon>Flavobacteriaceae</taxon>
        <taxon>Autumnicola</taxon>
    </lineage>
</organism>
<name>A0ABU3E5W0_9FLAO</name>
<evidence type="ECO:0000256" key="1">
    <source>
        <dbReference type="ARBA" id="ARBA00006914"/>
    </source>
</evidence>
<dbReference type="SMART" id="SM00382">
    <property type="entry name" value="AAA"/>
    <property type="match status" value="1"/>
</dbReference>
<dbReference type="CDD" id="cd19481">
    <property type="entry name" value="RecA-like_protease"/>
    <property type="match status" value="1"/>
</dbReference>
<sequence length="342" mass="38975">MSQFDYIKEIAKYGLENDQDRLLTVLNELVEYSKKTKKVNFAIQLQSILKESMRQQSVNNLTKVGSDSYYQRVDDRDIQELILEKITSDYSLENIVAEDKVMNDLKHFIEEHDRIELLQRFNLPVANKLLLHGPSGCGKTLASYVIAGELKKMMVVVNLGAIVSSKLGETSKNLSKIFRKAALEDCIIFIDEFDSLGKVRDYSQDHGEMKRVVNTILQLFDYLPQSSIVIAATNQKEMLDTALTRRFDNIIGFSLPTISQIRNLVELTLSKSGFIFSNKKEAAKVMSQCIGLSYYSIQKTLLTALKRSLFQQSDNEIKVITKINSHIWKNLVIAEKKSLEIS</sequence>
<dbReference type="InterPro" id="IPR027417">
    <property type="entry name" value="P-loop_NTPase"/>
</dbReference>
<dbReference type="EMBL" id="JAVRHM010000024">
    <property type="protein sequence ID" value="MDT0691383.1"/>
    <property type="molecule type" value="Genomic_DNA"/>
</dbReference>
<dbReference type="SUPFAM" id="SSF52540">
    <property type="entry name" value="P-loop containing nucleoside triphosphate hydrolases"/>
    <property type="match status" value="1"/>
</dbReference>
<dbReference type="InterPro" id="IPR050221">
    <property type="entry name" value="26S_Proteasome_ATPase"/>
</dbReference>
<comment type="similarity">
    <text evidence="1">Belongs to the AAA ATPase family.</text>
</comment>
<keyword evidence="6" id="KW-1185">Reference proteome</keyword>
<feature type="domain" description="AAA+ ATPase" evidence="4">
    <location>
        <begin position="125"/>
        <end position="257"/>
    </location>
</feature>
<accession>A0ABU3E5W0</accession>
<evidence type="ECO:0000256" key="2">
    <source>
        <dbReference type="ARBA" id="ARBA00022741"/>
    </source>
</evidence>
<evidence type="ECO:0000313" key="6">
    <source>
        <dbReference type="Proteomes" id="UP001261624"/>
    </source>
</evidence>
<comment type="caution">
    <text evidence="5">The sequence shown here is derived from an EMBL/GenBank/DDBJ whole genome shotgun (WGS) entry which is preliminary data.</text>
</comment>
<dbReference type="PANTHER" id="PTHR23073">
    <property type="entry name" value="26S PROTEASOME REGULATORY SUBUNIT"/>
    <property type="match status" value="1"/>
</dbReference>
<keyword evidence="3 5" id="KW-0067">ATP-binding</keyword>